<feature type="transmembrane region" description="Helical" evidence="1">
    <location>
        <begin position="41"/>
        <end position="59"/>
    </location>
</feature>
<dbReference type="SUPFAM" id="SSF55874">
    <property type="entry name" value="ATPase domain of HSP90 chaperone/DNA topoisomerase II/histidine kinase"/>
    <property type="match status" value="1"/>
</dbReference>
<dbReference type="Gene3D" id="3.30.565.10">
    <property type="entry name" value="Histidine kinase-like ATPase, C-terminal domain"/>
    <property type="match status" value="1"/>
</dbReference>
<dbReference type="PANTHER" id="PTHR34220">
    <property type="entry name" value="SENSOR HISTIDINE KINASE YPDA"/>
    <property type="match status" value="1"/>
</dbReference>
<feature type="transmembrane region" description="Helical" evidence="1">
    <location>
        <begin position="125"/>
        <end position="145"/>
    </location>
</feature>
<sequence length="353" mass="40238">MNNRRTVYAIAAAWTMFWLLMIATAVQDFLRDGGQGLWKPVLWESSSAVVATLLLALQRRFTRRHDHLLGSPLRWFGMQLLWAPVYWLGFVPLAFGIRHGVYALAGETYEHEDWLPTLLYEDVKISVFFGIFVVIQFGLLSYRALMEEKLRAEQANALLRQAQLQQLTQQMQPHFLFNALNTISSLMHTDVERADATLIQLADVLRATLEHSGRQLAPLSTELRLLRGYAHLMSERYTDRVRIAWHIDEAMHGCEVPLMSLQPLLENVFKHTVERRRQPTRITIAALRDGGELVLRVEDDSGRLEPERATDGGIGLRNLRERLTVLHGGAASLRLLQLEPAGVRAEMRLPCAC</sequence>
<dbReference type="STRING" id="1035707.SAMN05216552_1011106"/>
<reference evidence="4" key="1">
    <citation type="submission" date="2016-10" db="EMBL/GenBank/DDBJ databases">
        <authorList>
            <person name="Varghese N."/>
            <person name="Submissions S."/>
        </authorList>
    </citation>
    <scope>NUCLEOTIDE SEQUENCE [LARGE SCALE GENOMIC DNA]</scope>
    <source>
        <strain evidence="4">CGMCC 1.11014</strain>
    </source>
</reference>
<evidence type="ECO:0000313" key="4">
    <source>
        <dbReference type="Proteomes" id="UP000199391"/>
    </source>
</evidence>
<feature type="domain" description="Signal transduction histidine kinase internal region" evidence="2">
    <location>
        <begin position="162"/>
        <end position="240"/>
    </location>
</feature>
<dbReference type="InterPro" id="IPR010559">
    <property type="entry name" value="Sig_transdc_His_kin_internal"/>
</dbReference>
<dbReference type="GO" id="GO:0000155">
    <property type="term" value="F:phosphorelay sensor kinase activity"/>
    <property type="evidence" value="ECO:0007669"/>
    <property type="project" value="InterPro"/>
</dbReference>
<dbReference type="InterPro" id="IPR036890">
    <property type="entry name" value="HATPase_C_sf"/>
</dbReference>
<dbReference type="Pfam" id="PF06580">
    <property type="entry name" value="His_kinase"/>
    <property type="match status" value="1"/>
</dbReference>
<keyword evidence="1" id="KW-0472">Membrane</keyword>
<dbReference type="InterPro" id="IPR050640">
    <property type="entry name" value="Bact_2-comp_sensor_kinase"/>
</dbReference>
<dbReference type="PANTHER" id="PTHR34220:SF9">
    <property type="entry name" value="SIGNAL TRANSDUCTION HISTIDINE KINASE INTERNAL REGION DOMAIN-CONTAINING PROTEIN"/>
    <property type="match status" value="1"/>
</dbReference>
<keyword evidence="4" id="KW-1185">Reference proteome</keyword>
<proteinExistence type="predicted"/>
<dbReference type="AlphaFoldDB" id="A0A1I7JFY2"/>
<keyword evidence="3" id="KW-0418">Kinase</keyword>
<accession>A0A1I7JFY2</accession>
<gene>
    <name evidence="3" type="ORF">SAMN05216552_1011106</name>
</gene>
<protein>
    <submittedName>
        <fullName evidence="3">Histidine kinase</fullName>
    </submittedName>
</protein>
<keyword evidence="1" id="KW-0812">Transmembrane</keyword>
<dbReference type="RefSeq" id="WP_093556148.1">
    <property type="nucleotide sequence ID" value="NZ_FPBO01000011.1"/>
</dbReference>
<name>A0A1I7JFY2_9BURK</name>
<evidence type="ECO:0000256" key="1">
    <source>
        <dbReference type="SAM" id="Phobius"/>
    </source>
</evidence>
<dbReference type="GO" id="GO:0016020">
    <property type="term" value="C:membrane"/>
    <property type="evidence" value="ECO:0007669"/>
    <property type="project" value="InterPro"/>
</dbReference>
<evidence type="ECO:0000259" key="2">
    <source>
        <dbReference type="Pfam" id="PF06580"/>
    </source>
</evidence>
<organism evidence="3 4">
    <name type="scientific">Pseudoduganella namucuonensis</name>
    <dbReference type="NCBI Taxonomy" id="1035707"/>
    <lineage>
        <taxon>Bacteria</taxon>
        <taxon>Pseudomonadati</taxon>
        <taxon>Pseudomonadota</taxon>
        <taxon>Betaproteobacteria</taxon>
        <taxon>Burkholderiales</taxon>
        <taxon>Oxalobacteraceae</taxon>
        <taxon>Telluria group</taxon>
        <taxon>Pseudoduganella</taxon>
    </lineage>
</organism>
<feature type="transmembrane region" description="Helical" evidence="1">
    <location>
        <begin position="80"/>
        <end position="105"/>
    </location>
</feature>
<evidence type="ECO:0000313" key="3">
    <source>
        <dbReference type="EMBL" id="SFU84103.1"/>
    </source>
</evidence>
<dbReference type="Proteomes" id="UP000199391">
    <property type="component" value="Unassembled WGS sequence"/>
</dbReference>
<dbReference type="EMBL" id="FPBO01000011">
    <property type="protein sequence ID" value="SFU84103.1"/>
    <property type="molecule type" value="Genomic_DNA"/>
</dbReference>
<keyword evidence="3" id="KW-0808">Transferase</keyword>
<dbReference type="OrthoDB" id="2514702at2"/>
<keyword evidence="1" id="KW-1133">Transmembrane helix</keyword>